<organism evidence="1 2">
    <name type="scientific">Arenimonas terrae</name>
    <dbReference type="NCBI Taxonomy" id="2546226"/>
    <lineage>
        <taxon>Bacteria</taxon>
        <taxon>Pseudomonadati</taxon>
        <taxon>Pseudomonadota</taxon>
        <taxon>Gammaproteobacteria</taxon>
        <taxon>Lysobacterales</taxon>
        <taxon>Lysobacteraceae</taxon>
        <taxon>Arenimonas</taxon>
    </lineage>
</organism>
<dbReference type="EMBL" id="SMDR01000001">
    <property type="protein sequence ID" value="TNJ34419.1"/>
    <property type="molecule type" value="Genomic_DNA"/>
</dbReference>
<sequence length="237" mass="26867">MEIPEGADPGRTSPFAAIAYRDGPGHLFNPWTHWSGSDWEDLIIKLLPRGRPPAEYDDRALLAWAGFWDADSRAREIAAGQSRLSAPPPFKLSTYVDGKGRRWPHAVRHARTLTPWIVRTEHILVMPLDREGLRLELKFNCTSNTGNCRRLNDIVSSLSWHELPEPSAETPLQLGVAMLRDDGVLEISLSRDMDGNAVHGFFELHPEDPRYAREREHIGEMAPGREVPYFANRQESE</sequence>
<reference evidence="1 2" key="1">
    <citation type="submission" date="2019-03" db="EMBL/GenBank/DDBJ databases">
        <title>Arenimonas daejeonensis sp. nov., isolated from compost.</title>
        <authorList>
            <person name="Jeon C.O."/>
        </authorList>
    </citation>
    <scope>NUCLEOTIDE SEQUENCE [LARGE SCALE GENOMIC DNA]</scope>
    <source>
        <strain evidence="1 2">R29</strain>
    </source>
</reference>
<gene>
    <name evidence="1" type="ORF">E1B00_01115</name>
</gene>
<comment type="caution">
    <text evidence="1">The sequence shown here is derived from an EMBL/GenBank/DDBJ whole genome shotgun (WGS) entry which is preliminary data.</text>
</comment>
<protein>
    <submittedName>
        <fullName evidence="1">Uncharacterized protein</fullName>
    </submittedName>
</protein>
<evidence type="ECO:0000313" key="1">
    <source>
        <dbReference type="EMBL" id="TNJ34419.1"/>
    </source>
</evidence>
<proteinExistence type="predicted"/>
<dbReference type="Proteomes" id="UP000305760">
    <property type="component" value="Unassembled WGS sequence"/>
</dbReference>
<dbReference type="RefSeq" id="WP_139444828.1">
    <property type="nucleotide sequence ID" value="NZ_SMDR01000001.1"/>
</dbReference>
<accession>A0A5C4RU16</accession>
<name>A0A5C4RU16_9GAMM</name>
<evidence type="ECO:0000313" key="2">
    <source>
        <dbReference type="Proteomes" id="UP000305760"/>
    </source>
</evidence>
<dbReference type="AlphaFoldDB" id="A0A5C4RU16"/>
<keyword evidence="2" id="KW-1185">Reference proteome</keyword>